<proteinExistence type="inferred from homology"/>
<evidence type="ECO:0000256" key="2">
    <source>
        <dbReference type="SAM" id="MobiDB-lite"/>
    </source>
</evidence>
<dbReference type="PANTHER" id="PTHR21600">
    <property type="entry name" value="MITOCHONDRIAL RNA PSEUDOURIDINE SYNTHASE"/>
    <property type="match status" value="1"/>
</dbReference>
<reference evidence="4 5" key="1">
    <citation type="submission" date="2016-08" db="EMBL/GenBank/DDBJ databases">
        <title>A Parts List for Fungal Cellulosomes Revealed by Comparative Genomics.</title>
        <authorList>
            <consortium name="DOE Joint Genome Institute"/>
            <person name="Haitjema C.H."/>
            <person name="Gilmore S.P."/>
            <person name="Henske J.K."/>
            <person name="Solomon K.V."/>
            <person name="De Groot R."/>
            <person name="Kuo A."/>
            <person name="Mondo S.J."/>
            <person name="Salamov A.A."/>
            <person name="Labutti K."/>
            <person name="Zhao Z."/>
            <person name="Chiniquy J."/>
            <person name="Barry K."/>
            <person name="Brewer H.M."/>
            <person name="Purvine S.O."/>
            <person name="Wright A.T."/>
            <person name="Boxma B."/>
            <person name="Van Alen T."/>
            <person name="Hackstein J.H."/>
            <person name="Baker S.E."/>
            <person name="Grigoriev I.V."/>
            <person name="O'Malley M.A."/>
        </authorList>
    </citation>
    <scope>NUCLEOTIDE SEQUENCE [LARGE SCALE GENOMIC DNA]</scope>
    <source>
        <strain evidence="4 5">G1</strain>
    </source>
</reference>
<dbReference type="Gene3D" id="3.30.2350.10">
    <property type="entry name" value="Pseudouridine synthase"/>
    <property type="match status" value="1"/>
</dbReference>
<keyword evidence="5" id="KW-1185">Reference proteome</keyword>
<dbReference type="InterPro" id="IPR006145">
    <property type="entry name" value="PsdUridine_synth_RsuA/RluA"/>
</dbReference>
<dbReference type="SUPFAM" id="SSF55120">
    <property type="entry name" value="Pseudouridine synthase"/>
    <property type="match status" value="1"/>
</dbReference>
<evidence type="ECO:0000256" key="1">
    <source>
        <dbReference type="ARBA" id="ARBA00010876"/>
    </source>
</evidence>
<dbReference type="EMBL" id="MCOG01000030">
    <property type="protein sequence ID" value="ORY74254.1"/>
    <property type="molecule type" value="Genomic_DNA"/>
</dbReference>
<dbReference type="GO" id="GO:0000455">
    <property type="term" value="P:enzyme-directed rRNA pseudouridine synthesis"/>
    <property type="evidence" value="ECO:0007669"/>
    <property type="project" value="TreeGrafter"/>
</dbReference>
<dbReference type="PANTHER" id="PTHR21600:SF87">
    <property type="entry name" value="RNA PSEUDOURIDYLATE SYNTHASE DOMAIN-CONTAINING PROTEIN 1"/>
    <property type="match status" value="1"/>
</dbReference>
<dbReference type="InterPro" id="IPR020103">
    <property type="entry name" value="PsdUridine_synth_cat_dom_sf"/>
</dbReference>
<dbReference type="GO" id="GO:0003723">
    <property type="term" value="F:RNA binding"/>
    <property type="evidence" value="ECO:0007669"/>
    <property type="project" value="InterPro"/>
</dbReference>
<protein>
    <submittedName>
        <fullName evidence="4">Pseudouridine synthase</fullName>
    </submittedName>
</protein>
<comment type="similarity">
    <text evidence="1">Belongs to the pseudouridine synthase RluA family.</text>
</comment>
<evidence type="ECO:0000259" key="3">
    <source>
        <dbReference type="Pfam" id="PF00849"/>
    </source>
</evidence>
<comment type="caution">
    <text evidence="4">The sequence shown here is derived from an EMBL/GenBank/DDBJ whole genome shotgun (WGS) entry which is preliminary data.</text>
</comment>
<dbReference type="InterPro" id="IPR050188">
    <property type="entry name" value="RluA_PseudoU_synthase"/>
</dbReference>
<dbReference type="CDD" id="cd02869">
    <property type="entry name" value="PseudoU_synth_RluA_like"/>
    <property type="match status" value="1"/>
</dbReference>
<feature type="region of interest" description="Disordered" evidence="2">
    <location>
        <begin position="272"/>
        <end position="314"/>
    </location>
</feature>
<dbReference type="AlphaFoldDB" id="A0A1Y2ESJ9"/>
<dbReference type="GO" id="GO:0009982">
    <property type="term" value="F:pseudouridine synthase activity"/>
    <property type="evidence" value="ECO:0007669"/>
    <property type="project" value="InterPro"/>
</dbReference>
<evidence type="ECO:0000313" key="4">
    <source>
        <dbReference type="EMBL" id="ORY74254.1"/>
    </source>
</evidence>
<dbReference type="OrthoDB" id="2133800at2759"/>
<sequence length="314" mass="36591">MENKEEEKDLTEITGFDSKNNRYLKIPILYHDDNFLIVNKPFDLRIDGDTTKTETEESLILKRFPEYKGKLKLIHQLDYATSGIHCWGLNKNAARKATKSFSQHHVKKTYVAVVRGFIEEDKFEIEKPIAKDPNQERKMMIGTTENPGKEAKTIVEVIKRGIFHPIYCDSPNEANEMKQEKSSETEMEATLVKLHPHTGRTHQLRVHLSSIGHPIIGDYNYEVPFTDHERMMLHAWKINLPLSTDASHQSQKNKEFLEKRNNFKKMKIAYRKSQQENNGREGTPVQDLRKQSNDELEDIQLETENPFENLLSDK</sequence>
<dbReference type="Proteomes" id="UP000193920">
    <property type="component" value="Unassembled WGS sequence"/>
</dbReference>
<organism evidence="4 5">
    <name type="scientific">Neocallimastix californiae</name>
    <dbReference type="NCBI Taxonomy" id="1754190"/>
    <lineage>
        <taxon>Eukaryota</taxon>
        <taxon>Fungi</taxon>
        <taxon>Fungi incertae sedis</taxon>
        <taxon>Chytridiomycota</taxon>
        <taxon>Chytridiomycota incertae sedis</taxon>
        <taxon>Neocallimastigomycetes</taxon>
        <taxon>Neocallimastigales</taxon>
        <taxon>Neocallimastigaceae</taxon>
        <taxon>Neocallimastix</taxon>
    </lineage>
</organism>
<accession>A0A1Y2ESJ9</accession>
<dbReference type="STRING" id="1754190.A0A1Y2ESJ9"/>
<gene>
    <name evidence="4" type="ORF">LY90DRAFT_378368</name>
</gene>
<dbReference type="Pfam" id="PF00849">
    <property type="entry name" value="PseudoU_synth_2"/>
    <property type="match status" value="1"/>
</dbReference>
<name>A0A1Y2ESJ9_9FUNG</name>
<feature type="domain" description="Pseudouridine synthase RsuA/RluA-like" evidence="3">
    <location>
        <begin position="34"/>
        <end position="210"/>
    </location>
</feature>
<evidence type="ECO:0000313" key="5">
    <source>
        <dbReference type="Proteomes" id="UP000193920"/>
    </source>
</evidence>